<evidence type="ECO:0000256" key="5">
    <source>
        <dbReference type="ARBA" id="ARBA00022960"/>
    </source>
</evidence>
<evidence type="ECO:0000313" key="11">
    <source>
        <dbReference type="Proteomes" id="UP001497512"/>
    </source>
</evidence>
<dbReference type="PANTHER" id="PTHR23132:SF0">
    <property type="entry name" value="D-ALANINE-D-ALANINE LIGASE FAMILY"/>
    <property type="match status" value="1"/>
</dbReference>
<dbReference type="InterPro" id="IPR011761">
    <property type="entry name" value="ATP-grasp"/>
</dbReference>
<comment type="similarity">
    <text evidence="1">Belongs to the D-alanine--D-alanine ligase family.</text>
</comment>
<evidence type="ECO:0000256" key="2">
    <source>
        <dbReference type="ARBA" id="ARBA00022598"/>
    </source>
</evidence>
<accession>A0ABP0TDX0</accession>
<keyword evidence="4 8" id="KW-0067">ATP-binding</keyword>
<evidence type="ECO:0000256" key="8">
    <source>
        <dbReference type="PROSITE-ProRule" id="PRU00409"/>
    </source>
</evidence>
<protein>
    <recommendedName>
        <fullName evidence="9">ATP-grasp domain-containing protein</fullName>
    </recommendedName>
</protein>
<feature type="domain" description="ATP-grasp" evidence="9">
    <location>
        <begin position="931"/>
        <end position="988"/>
    </location>
</feature>
<dbReference type="Gene3D" id="3.40.50.20">
    <property type="match status" value="2"/>
</dbReference>
<dbReference type="InterPro" id="IPR016185">
    <property type="entry name" value="PreATP-grasp_dom_sf"/>
</dbReference>
<dbReference type="EMBL" id="OZ019902">
    <property type="protein sequence ID" value="CAK9194146.1"/>
    <property type="molecule type" value="Genomic_DNA"/>
</dbReference>
<evidence type="ECO:0000259" key="9">
    <source>
        <dbReference type="PROSITE" id="PS50975"/>
    </source>
</evidence>
<evidence type="ECO:0000256" key="3">
    <source>
        <dbReference type="ARBA" id="ARBA00022741"/>
    </source>
</evidence>
<evidence type="ECO:0000256" key="4">
    <source>
        <dbReference type="ARBA" id="ARBA00022840"/>
    </source>
</evidence>
<keyword evidence="6" id="KW-0573">Peptidoglycan synthesis</keyword>
<dbReference type="InterPro" id="IPR011095">
    <property type="entry name" value="Dala_Dala_lig_C"/>
</dbReference>
<evidence type="ECO:0000256" key="6">
    <source>
        <dbReference type="ARBA" id="ARBA00022984"/>
    </source>
</evidence>
<gene>
    <name evidence="10" type="ORF">CSSPTR1EN2_LOCUS2380</name>
</gene>
<dbReference type="InterPro" id="IPR000291">
    <property type="entry name" value="D-Ala_lig_Van_CS"/>
</dbReference>
<evidence type="ECO:0000256" key="1">
    <source>
        <dbReference type="ARBA" id="ARBA00010871"/>
    </source>
</evidence>
<evidence type="ECO:0000256" key="7">
    <source>
        <dbReference type="ARBA" id="ARBA00023316"/>
    </source>
</evidence>
<keyword evidence="2" id="KW-0436">Ligase</keyword>
<sequence length="1002" mass="109379">MAGTTQEVFWLGERIQMARSWCVVAAHNKTKKKQQQMLLSSDVCSYCLRSSAPIDYYPTELVRRKQSDKSSFFSSSSKLRLRIMSSTSRHQQPTSAGMLGAEKNLLQSKISGGVQEGHKAAAQRVALRVGLICGGPSAERGISLNSARSVLDHLESEDVVVQCYYLNQDLQPFAISAAQMYSNTPADFDFKIGSTARAFVSFPEFLKHLQMTVDIVFPVIHGQFGEDGGIQELLESAGLPFIGTSAAAARHAFDKYNAAVELAAKGFVTLPSFLVQAGGLDMKALSEWFQDNNIDIDSGRVVVKPARGGSSMGVSVANGMESAVRKAQALITEGVDTRVVIEMFAEGGREFTAIVLDVGTGNVSRPVTLLPTEVELQGRDTSDLSDEDPIFNYRQKYLPTSQVVYHTPPRFSEEAIDVIRHGAARLFQVFELRDFARVDGWLLPPSSKLFNVTTGQQGNEVQRIGELGEARVVFSDINLMSGMEQTSFLFQQAALVGLSHADVLRLILHHASARILPTFPLPKWKGLSTFSSGTESQRTGGKQKVYVLFGGDTSERQVSLISGTNVWLNLEACSDLDVTPFLLAPRSGHHNKQDVVAPEERTIWALPYALVLRHTVEEVVGGCLQALQPTTAASTSKLRAEVVTELLQQNARERDYGDMQIPRKLLLQEWIMEAKQKNAVVFIAVHGGIGEDGTLQSLLQASKVPFTGSGSKASRLCMDKVATAAAIAHLSDHGIFTAKKAVRATHEFLQDKDEMWEALKRELAAIEVCVKPANDGCSTGVARLCCAKDLATYLNAVHKELPCLFPGSLTKVHGIIEMPILAPEKLLFEPFIETDDVIVTSKSKRVIDETTTQGQLFWEGKSRWLEVTVGVLGSKGAMHALYPSITVKETGGILSLEEKFQGGTGVNLTPPPSSLVKEAAITSCRKRIEIVANALGLEGFARIDAFVHADTGEVIIIEANTVPGMTPSTVLIHQALAETPPIYPRMFFRKVVDLALSRHQQQ</sequence>
<dbReference type="SUPFAM" id="SSF56059">
    <property type="entry name" value="Glutathione synthetase ATP-binding domain-like"/>
    <property type="match status" value="2"/>
</dbReference>
<dbReference type="PROSITE" id="PS50975">
    <property type="entry name" value="ATP_GRASP"/>
    <property type="match status" value="2"/>
</dbReference>
<dbReference type="Pfam" id="PF07478">
    <property type="entry name" value="Dala_Dala_lig_C"/>
    <property type="match status" value="2"/>
</dbReference>
<dbReference type="Proteomes" id="UP001497512">
    <property type="component" value="Chromosome 10"/>
</dbReference>
<name>A0ABP0TDX0_9BRYO</name>
<dbReference type="InterPro" id="IPR013815">
    <property type="entry name" value="ATP_grasp_subdomain_1"/>
</dbReference>
<feature type="domain" description="ATP-grasp" evidence="9">
    <location>
        <begin position="260"/>
        <end position="509"/>
    </location>
</feature>
<reference evidence="10" key="1">
    <citation type="submission" date="2024-02" db="EMBL/GenBank/DDBJ databases">
        <authorList>
            <consortium name="ELIXIR-Norway"/>
            <consortium name="Elixir Norway"/>
        </authorList>
    </citation>
    <scope>NUCLEOTIDE SEQUENCE</scope>
</reference>
<dbReference type="PANTHER" id="PTHR23132">
    <property type="entry name" value="D-ALANINE--D-ALANINE LIGASE"/>
    <property type="match status" value="1"/>
</dbReference>
<dbReference type="Gene3D" id="3.30.1490.20">
    <property type="entry name" value="ATP-grasp fold, A domain"/>
    <property type="match status" value="2"/>
</dbReference>
<keyword evidence="3 8" id="KW-0547">Nucleotide-binding</keyword>
<dbReference type="PROSITE" id="PS00843">
    <property type="entry name" value="DALA_DALA_LIGASE_1"/>
    <property type="match status" value="1"/>
</dbReference>
<organism evidence="10 11">
    <name type="scientific">Sphagnum troendelagicum</name>
    <dbReference type="NCBI Taxonomy" id="128251"/>
    <lineage>
        <taxon>Eukaryota</taxon>
        <taxon>Viridiplantae</taxon>
        <taxon>Streptophyta</taxon>
        <taxon>Embryophyta</taxon>
        <taxon>Bryophyta</taxon>
        <taxon>Sphagnophytina</taxon>
        <taxon>Sphagnopsida</taxon>
        <taxon>Sphagnales</taxon>
        <taxon>Sphagnaceae</taxon>
        <taxon>Sphagnum</taxon>
    </lineage>
</organism>
<dbReference type="InterPro" id="IPR011127">
    <property type="entry name" value="Dala_Dala_lig_N"/>
</dbReference>
<dbReference type="PROSITE" id="PS00844">
    <property type="entry name" value="DALA_DALA_LIGASE_2"/>
    <property type="match status" value="1"/>
</dbReference>
<dbReference type="Pfam" id="PF01820">
    <property type="entry name" value="Dala_Dala_lig_N"/>
    <property type="match status" value="2"/>
</dbReference>
<keyword evidence="11" id="KW-1185">Reference proteome</keyword>
<evidence type="ECO:0000313" key="10">
    <source>
        <dbReference type="EMBL" id="CAK9194146.1"/>
    </source>
</evidence>
<keyword evidence="7" id="KW-0961">Cell wall biogenesis/degradation</keyword>
<dbReference type="SUPFAM" id="SSF52440">
    <property type="entry name" value="PreATP-grasp domain"/>
    <property type="match status" value="2"/>
</dbReference>
<proteinExistence type="inferred from homology"/>
<dbReference type="Gene3D" id="3.30.470.20">
    <property type="entry name" value="ATP-grasp fold, B domain"/>
    <property type="match status" value="3"/>
</dbReference>
<keyword evidence="5" id="KW-0133">Cell shape</keyword>